<dbReference type="InterPro" id="IPR003195">
    <property type="entry name" value="TFIID_TAF13"/>
</dbReference>
<dbReference type="GO" id="GO:0005634">
    <property type="term" value="C:nucleus"/>
    <property type="evidence" value="ECO:0007669"/>
    <property type="project" value="UniProtKB-SubCell"/>
</dbReference>
<evidence type="ECO:0000256" key="4">
    <source>
        <dbReference type="ARBA" id="ARBA00023163"/>
    </source>
</evidence>
<feature type="compositionally biased region" description="Polar residues" evidence="7">
    <location>
        <begin position="265"/>
        <end position="299"/>
    </location>
</feature>
<protein>
    <submittedName>
        <fullName evidence="8">Uncharacterized protein</fullName>
    </submittedName>
</protein>
<keyword evidence="2" id="KW-0805">Transcription regulation</keyword>
<dbReference type="InterPro" id="IPR009072">
    <property type="entry name" value="Histone-fold"/>
</dbReference>
<evidence type="ECO:0000256" key="6">
    <source>
        <dbReference type="ARBA" id="ARBA00061274"/>
    </source>
</evidence>
<dbReference type="GO" id="GO:0000124">
    <property type="term" value="C:SAGA complex"/>
    <property type="evidence" value="ECO:0007669"/>
    <property type="project" value="UniProtKB-ARBA"/>
</dbReference>
<organism evidence="8 9">
    <name type="scientific">Penicillium steckii</name>
    <dbReference type="NCBI Taxonomy" id="303698"/>
    <lineage>
        <taxon>Eukaryota</taxon>
        <taxon>Fungi</taxon>
        <taxon>Dikarya</taxon>
        <taxon>Ascomycota</taxon>
        <taxon>Pezizomycotina</taxon>
        <taxon>Eurotiomycetes</taxon>
        <taxon>Eurotiomycetidae</taxon>
        <taxon>Eurotiales</taxon>
        <taxon>Aspergillaceae</taxon>
        <taxon>Penicillium</taxon>
    </lineage>
</organism>
<dbReference type="GO" id="GO:0006366">
    <property type="term" value="P:transcription by RNA polymerase II"/>
    <property type="evidence" value="ECO:0007669"/>
    <property type="project" value="InterPro"/>
</dbReference>
<dbReference type="FunFam" id="1.10.20.10:FF:000023">
    <property type="entry name" value="transcription initiation protein SPT3 homolog"/>
    <property type="match status" value="1"/>
</dbReference>
<evidence type="ECO:0000313" key="9">
    <source>
        <dbReference type="Proteomes" id="UP000191285"/>
    </source>
</evidence>
<dbReference type="SUPFAM" id="SSF47113">
    <property type="entry name" value="Histone-fold"/>
    <property type="match status" value="2"/>
</dbReference>
<gene>
    <name evidence="8" type="ORF">PENSTE_c006G10306</name>
</gene>
<feature type="compositionally biased region" description="Basic and acidic residues" evidence="7">
    <location>
        <begin position="209"/>
        <end position="222"/>
    </location>
</feature>
<dbReference type="AlphaFoldDB" id="A0A1V6TIH5"/>
<dbReference type="GO" id="GO:0046982">
    <property type="term" value="F:protein heterodimerization activity"/>
    <property type="evidence" value="ECO:0007669"/>
    <property type="project" value="InterPro"/>
</dbReference>
<evidence type="ECO:0000313" key="8">
    <source>
        <dbReference type="EMBL" id="OQE25373.1"/>
    </source>
</evidence>
<evidence type="ECO:0000256" key="2">
    <source>
        <dbReference type="ARBA" id="ARBA00023015"/>
    </source>
</evidence>
<keyword evidence="9" id="KW-1185">Reference proteome</keyword>
<proteinExistence type="inferred from homology"/>
<comment type="similarity">
    <text evidence="6">Belongs to the SPT3 family.</text>
</comment>
<dbReference type="Pfam" id="PF02269">
    <property type="entry name" value="TFIID-18kDa"/>
    <property type="match status" value="1"/>
</dbReference>
<sequence length="650" mass="72629">MSSDRQPKYRQEIQQCVKLQPEAATECAHAQTVHSQCVSFAWALYATAAPTSEAPLVTVYRNTLVLVRFILSIEHLMNALVPRLESGIHFLLHSLCGLFLFLAIEACERLSNIWKLQYPKFESSSIILHALGFTELLGSGFLTPTMAEGNQPPLVHITPEEQELAQNYRFHERPFNLSYLGLSFLEFDDISADALRCLNLQDTGTPTTPRDKAYDADDEHTAGPDPICRDTTSYCQSPSGNDTSFEDNHALSATSISSSSPAGVDSSTSNQTLSINGSSEENDTVETQGRSSENDSLCSTDPAVRRDGSVESSIQEGAQETEEEIETETKELFKHQLTDLFHQMMFVSGETAEPSVETTTLIEEITRQQVIEILTRSTALATRRGSRAISTDDLIFLIRHDKAKVSRLRTFLSWKDVRKNVKDSDDKGGGDAADFAAADDAAGVVAGPTDVASKPKNKRAKVGLAWDVNSFFSVQIPEREDEEDEEEEEQNYATLQRLAAADERTKHMTKEEYVFWSECRQASFTYRKSKRFREWAGFGIVTESKPNDDIVDILGFLTFEIVQTLTEEALKVKVREDHEKNRGGGDNAGDNAKKRKRETGLFDPPEEGRTPIEPRHIREAYRKLQATPQKAIAMLLHNARVPARLPLRLI</sequence>
<keyword evidence="4" id="KW-0804">Transcription</keyword>
<feature type="region of interest" description="Disordered" evidence="7">
    <location>
        <begin position="576"/>
        <end position="612"/>
    </location>
</feature>
<feature type="compositionally biased region" description="Polar residues" evidence="7">
    <location>
        <begin position="230"/>
        <end position="243"/>
    </location>
</feature>
<name>A0A1V6TIH5_9EURO</name>
<evidence type="ECO:0000256" key="7">
    <source>
        <dbReference type="SAM" id="MobiDB-lite"/>
    </source>
</evidence>
<evidence type="ECO:0000256" key="5">
    <source>
        <dbReference type="ARBA" id="ARBA00023242"/>
    </source>
</evidence>
<keyword evidence="3" id="KW-0010">Activator</keyword>
<reference evidence="9" key="1">
    <citation type="journal article" date="2017" name="Nat. Microbiol.">
        <title>Global analysis of biosynthetic gene clusters reveals vast potential of secondary metabolite production in Penicillium species.</title>
        <authorList>
            <person name="Nielsen J.C."/>
            <person name="Grijseels S."/>
            <person name="Prigent S."/>
            <person name="Ji B."/>
            <person name="Dainat J."/>
            <person name="Nielsen K.F."/>
            <person name="Frisvad J.C."/>
            <person name="Workman M."/>
            <person name="Nielsen J."/>
        </authorList>
    </citation>
    <scope>NUCLEOTIDE SEQUENCE [LARGE SCALE GENOMIC DNA]</scope>
    <source>
        <strain evidence="9">IBT 24891</strain>
    </source>
</reference>
<dbReference type="GO" id="GO:0006357">
    <property type="term" value="P:regulation of transcription by RNA polymerase II"/>
    <property type="evidence" value="ECO:0007669"/>
    <property type="project" value="UniProtKB-ARBA"/>
</dbReference>
<dbReference type="OrthoDB" id="66982at2759"/>
<accession>A0A1V6TIH5</accession>
<comment type="caution">
    <text evidence="8">The sequence shown here is derived from an EMBL/GenBank/DDBJ whole genome shotgun (WGS) entry which is preliminary data.</text>
</comment>
<dbReference type="STRING" id="303698.A0A1V6TIH5"/>
<dbReference type="PANTHER" id="PTHR11380:SF16">
    <property type="entry name" value="TRANSCRIPTION INITIATION PROTEIN SPT3 HOMOLOG"/>
    <property type="match status" value="1"/>
</dbReference>
<dbReference type="PANTHER" id="PTHR11380">
    <property type="entry name" value="TRANSCRIPTION INITIATION FACTOR TFIID/SUPT3-RELATED"/>
    <property type="match status" value="1"/>
</dbReference>
<dbReference type="EMBL" id="MLKD01000006">
    <property type="protein sequence ID" value="OQE25373.1"/>
    <property type="molecule type" value="Genomic_DNA"/>
</dbReference>
<dbReference type="CDD" id="cd22926">
    <property type="entry name" value="HFD_SPT3"/>
    <property type="match status" value="1"/>
</dbReference>
<feature type="region of interest" description="Disordered" evidence="7">
    <location>
        <begin position="200"/>
        <end position="326"/>
    </location>
</feature>
<dbReference type="Proteomes" id="UP000191285">
    <property type="component" value="Unassembled WGS sequence"/>
</dbReference>
<comment type="subcellular location">
    <subcellularLocation>
        <location evidence="1">Nucleus</location>
    </subcellularLocation>
</comment>
<keyword evidence="5" id="KW-0539">Nucleus</keyword>
<evidence type="ECO:0000256" key="3">
    <source>
        <dbReference type="ARBA" id="ARBA00023159"/>
    </source>
</evidence>
<evidence type="ECO:0000256" key="1">
    <source>
        <dbReference type="ARBA" id="ARBA00004123"/>
    </source>
</evidence>
<dbReference type="GO" id="GO:0003712">
    <property type="term" value="F:transcription coregulator activity"/>
    <property type="evidence" value="ECO:0007669"/>
    <property type="project" value="TreeGrafter"/>
</dbReference>